<dbReference type="Pfam" id="PF04397">
    <property type="entry name" value="LytTR"/>
    <property type="match status" value="1"/>
</dbReference>
<dbReference type="PANTHER" id="PTHR37299">
    <property type="entry name" value="TRANSCRIPTIONAL REGULATOR-RELATED"/>
    <property type="match status" value="1"/>
</dbReference>
<dbReference type="InterPro" id="IPR007492">
    <property type="entry name" value="LytTR_DNA-bd_dom"/>
</dbReference>
<dbReference type="EMBL" id="WELI01000002">
    <property type="protein sequence ID" value="KAB7731724.1"/>
    <property type="molecule type" value="Genomic_DNA"/>
</dbReference>
<feature type="domain" description="HTH LytTR-type" evidence="1">
    <location>
        <begin position="63"/>
        <end position="126"/>
    </location>
</feature>
<dbReference type="PROSITE" id="PS50930">
    <property type="entry name" value="HTH_LYTTR"/>
    <property type="match status" value="1"/>
</dbReference>
<dbReference type="Proteomes" id="UP000488299">
    <property type="component" value="Unassembled WGS sequence"/>
</dbReference>
<dbReference type="AlphaFoldDB" id="A0A7J5U1P2"/>
<evidence type="ECO:0000313" key="2">
    <source>
        <dbReference type="EMBL" id="KAB7731724.1"/>
    </source>
</evidence>
<keyword evidence="3" id="KW-1185">Reference proteome</keyword>
<comment type="caution">
    <text evidence="2">The sequence shown here is derived from an EMBL/GenBank/DDBJ whole genome shotgun (WGS) entry which is preliminary data.</text>
</comment>
<dbReference type="SMART" id="SM00850">
    <property type="entry name" value="LytTR"/>
    <property type="match status" value="1"/>
</dbReference>
<organism evidence="2 3">
    <name type="scientific">Rudanella paleaurantiibacter</name>
    <dbReference type="NCBI Taxonomy" id="2614655"/>
    <lineage>
        <taxon>Bacteria</taxon>
        <taxon>Pseudomonadati</taxon>
        <taxon>Bacteroidota</taxon>
        <taxon>Cytophagia</taxon>
        <taxon>Cytophagales</taxon>
        <taxon>Cytophagaceae</taxon>
        <taxon>Rudanella</taxon>
    </lineage>
</organism>
<dbReference type="InterPro" id="IPR046947">
    <property type="entry name" value="LytR-like"/>
</dbReference>
<name>A0A7J5U1P2_9BACT</name>
<evidence type="ECO:0000313" key="3">
    <source>
        <dbReference type="Proteomes" id="UP000488299"/>
    </source>
</evidence>
<dbReference type="GO" id="GO:0003677">
    <property type="term" value="F:DNA binding"/>
    <property type="evidence" value="ECO:0007669"/>
    <property type="project" value="InterPro"/>
</dbReference>
<reference evidence="2 3" key="1">
    <citation type="submission" date="2019-10" db="EMBL/GenBank/DDBJ databases">
        <title>Rudanella paleaurantiibacter sp. nov., isolated from sludge.</title>
        <authorList>
            <person name="Xu S.Q."/>
        </authorList>
    </citation>
    <scope>NUCLEOTIDE SEQUENCE [LARGE SCALE GENOMIC DNA]</scope>
    <source>
        <strain evidence="2 3">HX-22-17</strain>
    </source>
</reference>
<dbReference type="RefSeq" id="WP_152123318.1">
    <property type="nucleotide sequence ID" value="NZ_WELI01000002.1"/>
</dbReference>
<protein>
    <submittedName>
        <fullName evidence="2">LytTR family transcriptional regulator</fullName>
    </submittedName>
</protein>
<dbReference type="Gene3D" id="2.40.50.1020">
    <property type="entry name" value="LytTr DNA-binding domain"/>
    <property type="match status" value="1"/>
</dbReference>
<dbReference type="GO" id="GO:0000156">
    <property type="term" value="F:phosphorelay response regulator activity"/>
    <property type="evidence" value="ECO:0007669"/>
    <property type="project" value="InterPro"/>
</dbReference>
<proteinExistence type="predicted"/>
<sequence length="148" mass="16953">MNPLLPLSNHTSPRTNQVATIRVNDPLYGWRTRSIHELVMIRGAKGYSWLHWRDGSRHIMAYTLKHYELQLPNAAYIRIHQNCLVNRAFVQKVQLTHKGPMLHLSSGEKVAVSRRRWVSVKRALNPNPWTGVVEDHVPSASFAASDLD</sequence>
<dbReference type="PANTHER" id="PTHR37299:SF1">
    <property type="entry name" value="STAGE 0 SPORULATION PROTEIN A HOMOLOG"/>
    <property type="match status" value="1"/>
</dbReference>
<accession>A0A7J5U1P2</accession>
<gene>
    <name evidence="2" type="ORF">F5984_05725</name>
</gene>
<evidence type="ECO:0000259" key="1">
    <source>
        <dbReference type="PROSITE" id="PS50930"/>
    </source>
</evidence>